<feature type="domain" description="Heterokaryon incompatibility" evidence="2">
    <location>
        <begin position="6"/>
        <end position="100"/>
    </location>
</feature>
<feature type="compositionally biased region" description="Polar residues" evidence="1">
    <location>
        <begin position="338"/>
        <end position="349"/>
    </location>
</feature>
<dbReference type="PANTHER" id="PTHR24148">
    <property type="entry name" value="ANKYRIN REPEAT DOMAIN-CONTAINING PROTEIN 39 HOMOLOG-RELATED"/>
    <property type="match status" value="1"/>
</dbReference>
<feature type="compositionally biased region" description="Polar residues" evidence="1">
    <location>
        <begin position="379"/>
        <end position="399"/>
    </location>
</feature>
<organism evidence="3 4">
    <name type="scientific">Pseudopithomyces chartarum</name>
    <dbReference type="NCBI Taxonomy" id="1892770"/>
    <lineage>
        <taxon>Eukaryota</taxon>
        <taxon>Fungi</taxon>
        <taxon>Dikarya</taxon>
        <taxon>Ascomycota</taxon>
        <taxon>Pezizomycotina</taxon>
        <taxon>Dothideomycetes</taxon>
        <taxon>Pleosporomycetidae</taxon>
        <taxon>Pleosporales</taxon>
        <taxon>Massarineae</taxon>
        <taxon>Didymosphaeriaceae</taxon>
        <taxon>Pseudopithomyces</taxon>
    </lineage>
</organism>
<dbReference type="Pfam" id="PF26639">
    <property type="entry name" value="Het-6_barrel"/>
    <property type="match status" value="1"/>
</dbReference>
<evidence type="ECO:0000256" key="1">
    <source>
        <dbReference type="SAM" id="MobiDB-lite"/>
    </source>
</evidence>
<gene>
    <name evidence="3" type="ORF">GRF29_8g1704148</name>
</gene>
<feature type="region of interest" description="Disordered" evidence="1">
    <location>
        <begin position="337"/>
        <end position="411"/>
    </location>
</feature>
<protein>
    <recommendedName>
        <fullName evidence="2">Heterokaryon incompatibility domain-containing protein</fullName>
    </recommendedName>
</protein>
<dbReference type="Proteomes" id="UP001280581">
    <property type="component" value="Unassembled WGS sequence"/>
</dbReference>
<evidence type="ECO:0000259" key="2">
    <source>
        <dbReference type="Pfam" id="PF06985"/>
    </source>
</evidence>
<evidence type="ECO:0000313" key="4">
    <source>
        <dbReference type="Proteomes" id="UP001280581"/>
    </source>
</evidence>
<accession>A0AAN6M416</accession>
<dbReference type="AlphaFoldDB" id="A0AAN6M416"/>
<proteinExistence type="predicted"/>
<dbReference type="PANTHER" id="PTHR24148:SF64">
    <property type="entry name" value="HETEROKARYON INCOMPATIBILITY DOMAIN-CONTAINING PROTEIN"/>
    <property type="match status" value="1"/>
</dbReference>
<dbReference type="EMBL" id="WVTA01000002">
    <property type="protein sequence ID" value="KAK3215980.1"/>
    <property type="molecule type" value="Genomic_DNA"/>
</dbReference>
<comment type="caution">
    <text evidence="3">The sequence shown here is derived from an EMBL/GenBank/DDBJ whole genome shotgun (WGS) entry which is preliminary data.</text>
</comment>
<reference evidence="3 4" key="1">
    <citation type="submission" date="2021-02" db="EMBL/GenBank/DDBJ databases">
        <title>Genome assembly of Pseudopithomyces chartarum.</title>
        <authorList>
            <person name="Jauregui R."/>
            <person name="Singh J."/>
            <person name="Voisey C."/>
        </authorList>
    </citation>
    <scope>NUCLEOTIDE SEQUENCE [LARGE SCALE GENOMIC DNA]</scope>
    <source>
        <strain evidence="3 4">AGR01</strain>
    </source>
</reference>
<evidence type="ECO:0000313" key="3">
    <source>
        <dbReference type="EMBL" id="KAK3215980.1"/>
    </source>
</evidence>
<dbReference type="InterPro" id="IPR010730">
    <property type="entry name" value="HET"/>
</dbReference>
<name>A0AAN6M416_9PLEO</name>
<dbReference type="Pfam" id="PF06985">
    <property type="entry name" value="HET"/>
    <property type="match status" value="1"/>
</dbReference>
<dbReference type="InterPro" id="IPR052895">
    <property type="entry name" value="HetReg/Transcr_Mod"/>
</dbReference>
<sequence>MPARPVVLWVDAICIDQDNATEKEEQVARMVEIYSRASRVVIWLGEDDDRSRSAMEFIQDIVRVDNLDGLVADHKTIKSWGDLVYLMQNPWFSRRWVIQEMAYAKNATVHLAELALPWDDLRDAVSLFVLNLDKIRALLQPLLELSTGLGQGLLLHDNLGNMDFLLRNNLDGLPAKVFIDVLDYMFRKPKGNQRPNPMHGLEFLVSTLYIYNNSDPRDTIHALRNIAIETSTWGAGSEISITAPKPDYTKDLLEVYSDFVKWVVDTTGSLDIICRRWALPEREKGASNYPAPVRLPSWIQITTDEERSRRGVKSDSFVGLPGQRIYDASKAMRAKVKFSSQQLQQNGTLQPDLVEPEKISPLDGKGTFPVSEYPLTDKVNGSSVHTDQQSNQTESPTHSNHTERRQSNASSLNDADIEKILVIPASLRRRERDASITVQGLRIGILNWTTDPITDGVIPDIALRKMRVTAPGEAPDQLWRTLVAERGDDGRNPPPWYYRACRYCLMNKSPNGHLNTDKLLAQTQPGIVRAFLKRVQAVTWNRRIVEVHVHGEETMYGLAPPHSREGDLVSILFGCSVPCILRLCQDADGRHFYSFIGEACIYGLMDGEAVAMMSTEELERKTFAFRLL</sequence>
<keyword evidence="4" id="KW-1185">Reference proteome</keyword>